<feature type="compositionally biased region" description="Basic residues" evidence="6">
    <location>
        <begin position="1600"/>
        <end position="1610"/>
    </location>
</feature>
<evidence type="ECO:0000313" key="8">
    <source>
        <dbReference type="Proteomes" id="UP001153069"/>
    </source>
</evidence>
<dbReference type="PANTHER" id="PTHR12663">
    <property type="entry name" value="ANDROGEN INDUCED INHIBITOR OF PROLIFERATION AS3 / PDS5-RELATED"/>
    <property type="match status" value="1"/>
</dbReference>
<feature type="compositionally biased region" description="Basic and acidic residues" evidence="6">
    <location>
        <begin position="1493"/>
        <end position="1517"/>
    </location>
</feature>
<feature type="compositionally biased region" description="Basic residues" evidence="6">
    <location>
        <begin position="1401"/>
        <end position="1414"/>
    </location>
</feature>
<keyword evidence="2" id="KW-0132">Cell division</keyword>
<keyword evidence="5" id="KW-0131">Cell cycle</keyword>
<evidence type="ECO:0000256" key="2">
    <source>
        <dbReference type="ARBA" id="ARBA00022618"/>
    </source>
</evidence>
<reference evidence="7" key="1">
    <citation type="submission" date="2020-06" db="EMBL/GenBank/DDBJ databases">
        <authorList>
            <consortium name="Plant Systems Biology data submission"/>
        </authorList>
    </citation>
    <scope>NUCLEOTIDE SEQUENCE</scope>
    <source>
        <strain evidence="7">D6</strain>
    </source>
</reference>
<feature type="compositionally biased region" description="Basic and acidic residues" evidence="6">
    <location>
        <begin position="1434"/>
        <end position="1444"/>
    </location>
</feature>
<dbReference type="GO" id="GO:0006281">
    <property type="term" value="P:DNA repair"/>
    <property type="evidence" value="ECO:0007669"/>
    <property type="project" value="TreeGrafter"/>
</dbReference>
<evidence type="ECO:0000256" key="3">
    <source>
        <dbReference type="ARBA" id="ARBA00022776"/>
    </source>
</evidence>
<dbReference type="InterPro" id="IPR039776">
    <property type="entry name" value="Pds5"/>
</dbReference>
<dbReference type="EMBL" id="CAICTM010000444">
    <property type="protein sequence ID" value="CAB9510625.1"/>
    <property type="molecule type" value="Genomic_DNA"/>
</dbReference>
<dbReference type="OrthoDB" id="200660at2759"/>
<feature type="compositionally biased region" description="Polar residues" evidence="6">
    <location>
        <begin position="1588"/>
        <end position="1597"/>
    </location>
</feature>
<dbReference type="GO" id="GO:0007064">
    <property type="term" value="P:mitotic sister chromatid cohesion"/>
    <property type="evidence" value="ECO:0007669"/>
    <property type="project" value="InterPro"/>
</dbReference>
<dbReference type="Proteomes" id="UP001153069">
    <property type="component" value="Unassembled WGS sequence"/>
</dbReference>
<keyword evidence="4" id="KW-0539">Nucleus</keyword>
<accession>A0A9N8HFP4</accession>
<dbReference type="GO" id="GO:0000785">
    <property type="term" value="C:chromatin"/>
    <property type="evidence" value="ECO:0007669"/>
    <property type="project" value="TreeGrafter"/>
</dbReference>
<dbReference type="Gene3D" id="1.25.10.10">
    <property type="entry name" value="Leucine-rich Repeat Variant"/>
    <property type="match status" value="1"/>
</dbReference>
<feature type="region of interest" description="Disordered" evidence="6">
    <location>
        <begin position="1354"/>
        <end position="1610"/>
    </location>
</feature>
<dbReference type="GO" id="GO:0005634">
    <property type="term" value="C:nucleus"/>
    <property type="evidence" value="ECO:0007669"/>
    <property type="project" value="UniProtKB-SubCell"/>
</dbReference>
<dbReference type="InterPro" id="IPR011989">
    <property type="entry name" value="ARM-like"/>
</dbReference>
<evidence type="ECO:0000313" key="7">
    <source>
        <dbReference type="EMBL" id="CAB9510625.1"/>
    </source>
</evidence>
<comment type="caution">
    <text evidence="7">The sequence shown here is derived from an EMBL/GenBank/DDBJ whole genome shotgun (WGS) entry which is preliminary data.</text>
</comment>
<organism evidence="7 8">
    <name type="scientific">Seminavis robusta</name>
    <dbReference type="NCBI Taxonomy" id="568900"/>
    <lineage>
        <taxon>Eukaryota</taxon>
        <taxon>Sar</taxon>
        <taxon>Stramenopiles</taxon>
        <taxon>Ochrophyta</taxon>
        <taxon>Bacillariophyta</taxon>
        <taxon>Bacillariophyceae</taxon>
        <taxon>Bacillariophycidae</taxon>
        <taxon>Naviculales</taxon>
        <taxon>Naviculaceae</taxon>
        <taxon>Seminavis</taxon>
    </lineage>
</organism>
<feature type="region of interest" description="Disordered" evidence="6">
    <location>
        <begin position="892"/>
        <end position="911"/>
    </location>
</feature>
<proteinExistence type="predicted"/>
<gene>
    <name evidence="7" type="ORF">SEMRO_445_G144440.1</name>
</gene>
<feature type="region of interest" description="Disordered" evidence="6">
    <location>
        <begin position="978"/>
        <end position="1006"/>
    </location>
</feature>
<dbReference type="Pfam" id="PF20168">
    <property type="entry name" value="PDS5"/>
    <property type="match status" value="1"/>
</dbReference>
<feature type="compositionally biased region" description="Acidic residues" evidence="6">
    <location>
        <begin position="899"/>
        <end position="911"/>
    </location>
</feature>
<evidence type="ECO:0000256" key="1">
    <source>
        <dbReference type="ARBA" id="ARBA00004123"/>
    </source>
</evidence>
<keyword evidence="3" id="KW-0498">Mitosis</keyword>
<dbReference type="SUPFAM" id="SSF48371">
    <property type="entry name" value="ARM repeat"/>
    <property type="match status" value="1"/>
</dbReference>
<sequence length="1610" mass="179125">MSQVVDTPSSMPPAYKVLSASYIEKHKDRKDLVRRLRNAAHLLKPIAEVDSQEYPGMQAMCMSLVKVGLDHKDKDVRLYTVLCCMELFEVFAPEAPWDEGQVCHIFQQTIQQLSNLSHTTQPTQPHYAMYLRILELLAEVNVGAILVNLAQNDLEEEEEPFEHEKPLELLSDLFHRALHSLRLQHTAIVTEYIEKMINGCLGEFQGIIPVQVVDQLLLCVGQGPTTMVTNPALAQQPKGRQRNNLPPKISEANPSHMLACSIIRKNTLALSNPISNLLNGLLNGDAHVLEQSVIAAHTEEEDGDDSSIDVWTILYRLGMAAPGMLTSVMGAVSECLESQSLERRTKAVNLMGQLFSAEGSKLPAKFSHCFQTWVQRYKDVDKDIRLTMVKCLVLLVTNNSDTSTVQLCERVLIWMMMNEKELEMRLFALRAVCDFAFGNSKSKNACSAELLEAVGNRVESKDEEERLQAVTALSQIYLKFYTRPIIQGIHEAGEHCSVELIAQVLKENCNLLAGAGLEDDDEVDGDLGEDSNARAERNKKYRWIPSRILLGFIWTTDHRFQNRLTQCVDDLLLGSDISKTANKNFSPSAGAVGLTILLSSLRAPDDDANLLVKHPTSNAFHFLHNFFNVRTKIQDAVGDYLQARTKVRSFEKGSEEYFAADSAAIQKLEEVAALLPPDSSSSSLDDILSALHGARDKHIFRILATLTTPLQGKSTRIRALDELPKRVKSLGDEVSTWVRTLTRRAVMGSLINVDIVHHCLCWAAECLKGGEIECCVALMSSVSVALASSSTICDDQRNFKIVKDMFASCRGAPSFDQDEREFKRQVEESGLVSFLISLLATTARARQKSTPRGLLSFEQLDERLRKQLLQCCTKNGTPQQARSAVSVLATTFGKQESSDGQDDSDGGESDDEAAEQSFSWLFKALTAASNLSIDSKQVIGILAALAELSRRAPRSFSQGAEAVTRFALEGILLGRLAGGKGDSESEEEDVDGAAAKKRSKPAKRRKRALTPTKASCLLENEELSFACRRSCAAIEFLSQYVISIVQRSQLGEDVVVPSDETIRVLFSTLTDIIRDHGVPPSNRDKDLCSNRGDLAALRQCAAQHLLRLCSNRRLEGKFLTCRMWHTLGEIFVDEETAVRCSLIEELNQMMKGVGFFKGHEPPSLRFMAFIIYCADGGNAAHVGKLSQIAKSAAQQGISRIRQRYNHAAATVDDDEDPHREFMSTFKYTPEYITFYTIHLLTFRRDTPTTDKTTESKMSKTDVGLHRLLKKRLKWLFDPLVLSLGDVADNVSFLLGILGRLAEAVPVGFTESSSTLPTKGKRKGPLKKASIEETKLRIICETARDVLLSFVKKDNDLDQHPNLPPMPQSLFRHKDDVPPMVASPARPNFSDISDSEGEAEKKQKKKTPAKRSKRGEKHDSDEEGEEKPTKKTPAKRREKDDSSRDSEDEDNAAKTTPAKCNRTKRREEETSSRDSEDEDKLETQPPRHSHCRRTKDVAKEEKKAPEKEHVADGKETKAAKRSTKRGAPPIPSQVSVDPSNDEASVLSSPTKRTRMDPAESSDEDEKQTPKAKPLRDSNRSTRGAKRNQKSMVSPTPNAGKTRPKRKCRTDG</sequence>
<evidence type="ECO:0000256" key="4">
    <source>
        <dbReference type="ARBA" id="ARBA00023242"/>
    </source>
</evidence>
<protein>
    <submittedName>
        <fullName evidence="7">Uncharacterized protein</fullName>
    </submittedName>
</protein>
<dbReference type="InterPro" id="IPR016024">
    <property type="entry name" value="ARM-type_fold"/>
</dbReference>
<dbReference type="PANTHER" id="PTHR12663:SF0">
    <property type="entry name" value="PRECOCIOUS DISSOCIATION OF SISTERS 5, ISOFORM A"/>
    <property type="match status" value="1"/>
</dbReference>
<name>A0A9N8HFP4_9STRA</name>
<feature type="compositionally biased region" description="Basic and acidic residues" evidence="6">
    <location>
        <begin position="1464"/>
        <end position="1473"/>
    </location>
</feature>
<evidence type="ECO:0000256" key="6">
    <source>
        <dbReference type="SAM" id="MobiDB-lite"/>
    </source>
</evidence>
<evidence type="ECO:0000256" key="5">
    <source>
        <dbReference type="ARBA" id="ARBA00023306"/>
    </source>
</evidence>
<comment type="subcellular location">
    <subcellularLocation>
        <location evidence="1">Nucleus</location>
    </subcellularLocation>
</comment>
<dbReference type="GO" id="GO:0051301">
    <property type="term" value="P:cell division"/>
    <property type="evidence" value="ECO:0007669"/>
    <property type="project" value="UniProtKB-KW"/>
</dbReference>
<feature type="compositionally biased region" description="Basic residues" evidence="6">
    <location>
        <begin position="995"/>
        <end position="1006"/>
    </location>
</feature>
<keyword evidence="8" id="KW-1185">Reference proteome</keyword>
<feature type="compositionally biased region" description="Polar residues" evidence="6">
    <location>
        <begin position="1531"/>
        <end position="1549"/>
    </location>
</feature>